<name>A0A368YIH9_9HYPH</name>
<sequence length="81" mass="8892">MVVFEHRSAAYIWYVSLGAQKNAICSPSCRVCIWALRNFARTGRAKPSIFMADVVQAFFAFAEACAAASRAIGTRNGEQET</sequence>
<evidence type="ECO:0000313" key="2">
    <source>
        <dbReference type="Proteomes" id="UP000253324"/>
    </source>
</evidence>
<reference evidence="1 2" key="1">
    <citation type="submission" date="2018-07" db="EMBL/GenBank/DDBJ databases">
        <title>Genomic Encyclopedia of Type Strains, Phase III (KMG-III): the genomes of soil and plant-associated and newly described type strains.</title>
        <authorList>
            <person name="Whitman W."/>
        </authorList>
    </citation>
    <scope>NUCLEOTIDE SEQUENCE [LARGE SCALE GENOMIC DNA]</scope>
    <source>
        <strain evidence="1 2">31-25a</strain>
    </source>
</reference>
<organism evidence="1 2">
    <name type="scientific">Phyllobacterium bourgognense</name>
    <dbReference type="NCBI Taxonomy" id="314236"/>
    <lineage>
        <taxon>Bacteria</taxon>
        <taxon>Pseudomonadati</taxon>
        <taxon>Pseudomonadota</taxon>
        <taxon>Alphaproteobacteria</taxon>
        <taxon>Hyphomicrobiales</taxon>
        <taxon>Phyllobacteriaceae</taxon>
        <taxon>Phyllobacterium</taxon>
    </lineage>
</organism>
<dbReference type="Proteomes" id="UP000253324">
    <property type="component" value="Unassembled WGS sequence"/>
</dbReference>
<dbReference type="AlphaFoldDB" id="A0A368YIH9"/>
<evidence type="ECO:0000313" key="1">
    <source>
        <dbReference type="EMBL" id="RCW79308.1"/>
    </source>
</evidence>
<accession>A0A368YIH9</accession>
<protein>
    <submittedName>
        <fullName evidence="1">Uncharacterized protein</fullName>
    </submittedName>
</protein>
<gene>
    <name evidence="1" type="ORF">C7476_11820</name>
</gene>
<keyword evidence="2" id="KW-1185">Reference proteome</keyword>
<comment type="caution">
    <text evidence="1">The sequence shown here is derived from an EMBL/GenBank/DDBJ whole genome shotgun (WGS) entry which is preliminary data.</text>
</comment>
<proteinExistence type="predicted"/>
<dbReference type="EMBL" id="QPJM01000018">
    <property type="protein sequence ID" value="RCW79308.1"/>
    <property type="molecule type" value="Genomic_DNA"/>
</dbReference>